<feature type="active site" description="Proton acceptor" evidence="6">
    <location>
        <position position="235"/>
    </location>
</feature>
<feature type="site" description="Important for acyl-CoA specificity" evidence="6">
    <location>
        <position position="111"/>
    </location>
</feature>
<dbReference type="PANTHER" id="PTHR20919:SF0">
    <property type="entry name" value="HOMOSERINE O-SUCCINYLTRANSFERASE"/>
    <property type="match status" value="1"/>
</dbReference>
<dbReference type="NCBIfam" id="TIGR01001">
    <property type="entry name" value="metA"/>
    <property type="match status" value="1"/>
</dbReference>
<evidence type="ECO:0000313" key="8">
    <source>
        <dbReference type="EMBL" id="GAT64064.1"/>
    </source>
</evidence>
<dbReference type="EC" id="2.3.1.31" evidence="6"/>
<dbReference type="RefSeq" id="WP_068705820.1">
    <property type="nucleotide sequence ID" value="NZ_BDCR01000004.1"/>
</dbReference>
<dbReference type="Gene3D" id="3.40.50.880">
    <property type="match status" value="1"/>
</dbReference>
<dbReference type="Pfam" id="PF04204">
    <property type="entry name" value="HTS"/>
    <property type="match status" value="1"/>
</dbReference>
<feature type="site" description="Important for substrate specificity" evidence="6">
    <location>
        <position position="192"/>
    </location>
</feature>
<evidence type="ECO:0000256" key="2">
    <source>
        <dbReference type="ARBA" id="ARBA00022490"/>
    </source>
</evidence>
<dbReference type="InterPro" id="IPR029062">
    <property type="entry name" value="Class_I_gatase-like"/>
</dbReference>
<keyword evidence="4 6" id="KW-0808">Transferase</keyword>
<evidence type="ECO:0000256" key="6">
    <source>
        <dbReference type="HAMAP-Rule" id="MF_00295"/>
    </source>
</evidence>
<feature type="binding site" evidence="6">
    <location>
        <position position="163"/>
    </location>
    <ligand>
        <name>substrate</name>
    </ligand>
</feature>
<comment type="catalytic activity">
    <reaction evidence="6">
        <text>L-homoserine + acetyl-CoA = O-acetyl-L-homoserine + CoA</text>
        <dbReference type="Rhea" id="RHEA:13701"/>
        <dbReference type="ChEBI" id="CHEBI:57287"/>
        <dbReference type="ChEBI" id="CHEBI:57288"/>
        <dbReference type="ChEBI" id="CHEBI:57476"/>
        <dbReference type="ChEBI" id="CHEBI:57716"/>
        <dbReference type="EC" id="2.3.1.31"/>
    </reaction>
</comment>
<dbReference type="GO" id="GO:0019281">
    <property type="term" value="P:L-methionine biosynthetic process from homoserine via O-succinyl-L-homoserine and cystathionine"/>
    <property type="evidence" value="ECO:0007669"/>
    <property type="project" value="InterPro"/>
</dbReference>
<gene>
    <name evidence="6" type="primary">metAA</name>
    <name evidence="8" type="ORF">PJIAN_4608</name>
</gene>
<evidence type="ECO:0000313" key="9">
    <source>
        <dbReference type="Proteomes" id="UP000076586"/>
    </source>
</evidence>
<dbReference type="HAMAP" id="MF_00295">
    <property type="entry name" value="MetA_acyltransf"/>
    <property type="match status" value="1"/>
</dbReference>
<dbReference type="SUPFAM" id="SSF52317">
    <property type="entry name" value="Class I glutamine amidotransferase-like"/>
    <property type="match status" value="1"/>
</dbReference>
<dbReference type="EMBL" id="BDCR01000004">
    <property type="protein sequence ID" value="GAT64064.1"/>
    <property type="molecule type" value="Genomic_DNA"/>
</dbReference>
<keyword evidence="3 6" id="KW-0028">Amino-acid biosynthesis</keyword>
<accession>A0A161L9C8</accession>
<dbReference type="STRING" id="681398.PJIAN_4608"/>
<comment type="similarity">
    <text evidence="6">Belongs to the MetA family.</text>
</comment>
<evidence type="ECO:0000256" key="5">
    <source>
        <dbReference type="ARBA" id="ARBA00023315"/>
    </source>
</evidence>
<organism evidence="8 9">
    <name type="scientific">Paludibacter jiangxiensis</name>
    <dbReference type="NCBI Taxonomy" id="681398"/>
    <lineage>
        <taxon>Bacteria</taxon>
        <taxon>Pseudomonadati</taxon>
        <taxon>Bacteroidota</taxon>
        <taxon>Bacteroidia</taxon>
        <taxon>Bacteroidales</taxon>
        <taxon>Paludibacteraceae</taxon>
        <taxon>Paludibacter</taxon>
    </lineage>
</organism>
<dbReference type="GO" id="GO:0008899">
    <property type="term" value="F:homoserine O-succinyltransferase activity"/>
    <property type="evidence" value="ECO:0007669"/>
    <property type="project" value="UniProtKB-UniRule"/>
</dbReference>
<reference evidence="9" key="2">
    <citation type="journal article" date="2017" name="Genome Announc.">
        <title>Draft genome sequence of Paludibacter jiangxiensis NM7(T), a propionate-producing fermentative bacterium.</title>
        <authorList>
            <person name="Qiu Y.-L."/>
            <person name="Tourlousse D.M."/>
            <person name="Matsuura N."/>
            <person name="Ohashi A."/>
            <person name="Sekiguchi Y."/>
        </authorList>
    </citation>
    <scope>NUCLEOTIDE SEQUENCE [LARGE SCALE GENOMIC DNA]</scope>
    <source>
        <strain evidence="9">NM7</strain>
    </source>
</reference>
<comment type="caution">
    <text evidence="8">The sequence shown here is derived from an EMBL/GenBank/DDBJ whole genome shotgun (WGS) entry which is preliminary data.</text>
</comment>
<comment type="caution">
    <text evidence="6">Lacks conserved residue(s) required for the propagation of feature annotation.</text>
</comment>
<evidence type="ECO:0000256" key="3">
    <source>
        <dbReference type="ARBA" id="ARBA00022605"/>
    </source>
</evidence>
<dbReference type="OrthoDB" id="9772423at2"/>
<keyword evidence="9" id="KW-1185">Reference proteome</keyword>
<dbReference type="GO" id="GO:0004414">
    <property type="term" value="F:homoserine O-acetyltransferase activity"/>
    <property type="evidence" value="ECO:0007669"/>
    <property type="project" value="UniProtKB-EC"/>
</dbReference>
<keyword evidence="2 6" id="KW-0963">Cytoplasm</keyword>
<protein>
    <recommendedName>
        <fullName evidence="6">Homoserine O-acetyltransferase</fullName>
        <shortName evidence="6">HAT</shortName>
        <ecNumber evidence="6">2.3.1.31</ecNumber>
    </recommendedName>
    <alternativeName>
        <fullName evidence="6">Homoserine transacetylase</fullName>
        <shortName evidence="6">HTA</shortName>
    </alternativeName>
</protein>
<dbReference type="UniPathway" id="UPA00051">
    <property type="reaction ID" value="UER00074"/>
</dbReference>
<dbReference type="CDD" id="cd03131">
    <property type="entry name" value="GATase1_HTS"/>
    <property type="match status" value="1"/>
</dbReference>
<comment type="subcellular location">
    <subcellularLocation>
        <location evidence="1 6">Cytoplasm</location>
    </subcellularLocation>
</comment>
<name>A0A161L9C8_9BACT</name>
<dbReference type="PIRSF" id="PIRSF000450">
    <property type="entry name" value="H_ser_succinyltr"/>
    <property type="match status" value="1"/>
</dbReference>
<feature type="binding site" evidence="6">
    <location>
        <position position="249"/>
    </location>
    <ligand>
        <name>substrate</name>
    </ligand>
</feature>
<dbReference type="AlphaFoldDB" id="A0A161L9C8"/>
<keyword evidence="5 6" id="KW-0012">Acyltransferase</keyword>
<sequence length="305" mass="35688">MPVNIPDKLPAIEQLKRENIFVMDSLQASMQDIRPLKIAILNLMPLKITTETDLIRLLSNSPLQIEIDFIKIKGHTSKNTPIEHMIAFYKNFDKIKDQKYDGMIITGAPVEQFEYEDVSYWPEITKIFDWARTHVTSTFYICWAAQAGLYHFYDIPKYQLDQKKFGVFEHTLNDPLNSIFRGFDDVFYAPHSRHTEIKREDIEKCPDLTILSESEEAGVYMVMARNGREFFITGHSEYAPNTLDQEYKRDIAKGASIEVPQNYYRDNDPKKAPLVRWRGHANLLFSNWLNYFVYQATPFNAQDIH</sequence>
<comment type="pathway">
    <text evidence="6">Amino-acid biosynthesis; L-methionine biosynthesis via de novo pathway; O-acetyl-L-homoserine from L-homoserine: step 1/1.</text>
</comment>
<proteinExistence type="inferred from homology"/>
<reference evidence="9" key="1">
    <citation type="submission" date="2016-04" db="EMBL/GenBank/DDBJ databases">
        <title>Draft genome sequence of Paludibacter jiangxiensis strain NM7.</title>
        <authorList>
            <person name="Qiu Y."/>
            <person name="Matsuura N."/>
            <person name="Ohashi A."/>
            <person name="Tourlousse M.D."/>
            <person name="Sekiguchi Y."/>
        </authorList>
    </citation>
    <scope>NUCLEOTIDE SEQUENCE [LARGE SCALE GENOMIC DNA]</scope>
    <source>
        <strain evidence="9">NM7</strain>
    </source>
</reference>
<feature type="active site" description="Acyl-thioester intermediate" evidence="6 7">
    <location>
        <position position="142"/>
    </location>
</feature>
<dbReference type="GO" id="GO:0005737">
    <property type="term" value="C:cytoplasm"/>
    <property type="evidence" value="ECO:0007669"/>
    <property type="project" value="UniProtKB-SubCell"/>
</dbReference>
<dbReference type="InterPro" id="IPR033752">
    <property type="entry name" value="MetA_family"/>
</dbReference>
<dbReference type="FunFam" id="3.40.50.880:FF:000004">
    <property type="entry name" value="Homoserine O-succinyltransferase"/>
    <property type="match status" value="1"/>
</dbReference>
<feature type="active site" evidence="6">
    <location>
        <position position="237"/>
    </location>
</feature>
<dbReference type="PANTHER" id="PTHR20919">
    <property type="entry name" value="HOMOSERINE O-SUCCINYLTRANSFERASE"/>
    <property type="match status" value="1"/>
</dbReference>
<evidence type="ECO:0000256" key="4">
    <source>
        <dbReference type="ARBA" id="ARBA00022679"/>
    </source>
</evidence>
<comment type="function">
    <text evidence="6">Transfers an acetyl group from acetyl-CoA to L-homoserine, forming acetyl-L-homoserine.</text>
</comment>
<evidence type="ECO:0000256" key="1">
    <source>
        <dbReference type="ARBA" id="ARBA00004496"/>
    </source>
</evidence>
<evidence type="ECO:0000256" key="7">
    <source>
        <dbReference type="PIRSR" id="PIRSR000450-1"/>
    </source>
</evidence>
<dbReference type="InterPro" id="IPR005697">
    <property type="entry name" value="HST_MetA"/>
</dbReference>
<feature type="binding site" evidence="6">
    <location>
        <position position="192"/>
    </location>
    <ligand>
        <name>substrate</name>
    </ligand>
</feature>
<dbReference type="Proteomes" id="UP000076586">
    <property type="component" value="Unassembled WGS sequence"/>
</dbReference>
<keyword evidence="6" id="KW-0486">Methionine biosynthesis</keyword>